<accession>A0A4R4XH10</accession>
<dbReference type="Pfam" id="PF01844">
    <property type="entry name" value="HNH"/>
    <property type="match status" value="1"/>
</dbReference>
<dbReference type="OrthoDB" id="4833339at2"/>
<keyword evidence="3" id="KW-1185">Reference proteome</keyword>
<comment type="caution">
    <text evidence="2">The sequence shown here is derived from an EMBL/GenBank/DDBJ whole genome shotgun (WGS) entry which is preliminary data.</text>
</comment>
<evidence type="ECO:0000259" key="1">
    <source>
        <dbReference type="SMART" id="SM00507"/>
    </source>
</evidence>
<dbReference type="Gene3D" id="1.10.30.50">
    <property type="match status" value="1"/>
</dbReference>
<dbReference type="InterPro" id="IPR003615">
    <property type="entry name" value="HNH_nuc"/>
</dbReference>
<dbReference type="CDD" id="cd00085">
    <property type="entry name" value="HNHc"/>
    <property type="match status" value="1"/>
</dbReference>
<dbReference type="InterPro" id="IPR002711">
    <property type="entry name" value="HNH"/>
</dbReference>
<proteinExistence type="predicted"/>
<keyword evidence="2" id="KW-0255">Endonuclease</keyword>
<dbReference type="GO" id="GO:0004519">
    <property type="term" value="F:endonuclease activity"/>
    <property type="evidence" value="ECO:0007669"/>
    <property type="project" value="UniProtKB-KW"/>
</dbReference>
<gene>
    <name evidence="2" type="ORF">E1218_02420</name>
</gene>
<reference evidence="2 3" key="1">
    <citation type="submission" date="2019-02" db="EMBL/GenBank/DDBJ databases">
        <title>Draft genome sequences of novel Actinobacteria.</title>
        <authorList>
            <person name="Sahin N."/>
            <person name="Ay H."/>
            <person name="Saygin H."/>
        </authorList>
    </citation>
    <scope>NUCLEOTIDE SEQUENCE [LARGE SCALE GENOMIC DNA]</scope>
    <source>
        <strain evidence="2 3">16K104</strain>
    </source>
</reference>
<dbReference type="AlphaFoldDB" id="A0A4R4XH10"/>
<keyword evidence="2" id="KW-0540">Nuclease</keyword>
<protein>
    <submittedName>
        <fullName evidence="2">HNH endonuclease</fullName>
    </submittedName>
</protein>
<dbReference type="EMBL" id="SMKR01000006">
    <property type="protein sequence ID" value="TDD30054.1"/>
    <property type="molecule type" value="Genomic_DNA"/>
</dbReference>
<organism evidence="2 3">
    <name type="scientific">Kribbella turkmenica</name>
    <dbReference type="NCBI Taxonomy" id="2530375"/>
    <lineage>
        <taxon>Bacteria</taxon>
        <taxon>Bacillati</taxon>
        <taxon>Actinomycetota</taxon>
        <taxon>Actinomycetes</taxon>
        <taxon>Propionibacteriales</taxon>
        <taxon>Kribbellaceae</taxon>
        <taxon>Kribbella</taxon>
    </lineage>
</organism>
<dbReference type="GO" id="GO:0008270">
    <property type="term" value="F:zinc ion binding"/>
    <property type="evidence" value="ECO:0007669"/>
    <property type="project" value="InterPro"/>
</dbReference>
<name>A0A4R4XH10_9ACTN</name>
<dbReference type="Proteomes" id="UP000295172">
    <property type="component" value="Unassembled WGS sequence"/>
</dbReference>
<dbReference type="GO" id="GO:0003676">
    <property type="term" value="F:nucleic acid binding"/>
    <property type="evidence" value="ECO:0007669"/>
    <property type="project" value="InterPro"/>
</dbReference>
<dbReference type="SMART" id="SM00507">
    <property type="entry name" value="HNHc"/>
    <property type="match status" value="1"/>
</dbReference>
<feature type="domain" description="HNH nuclease" evidence="1">
    <location>
        <begin position="108"/>
        <end position="161"/>
    </location>
</feature>
<keyword evidence="2" id="KW-0378">Hydrolase</keyword>
<evidence type="ECO:0000313" key="2">
    <source>
        <dbReference type="EMBL" id="TDD30054.1"/>
    </source>
</evidence>
<evidence type="ECO:0000313" key="3">
    <source>
        <dbReference type="Proteomes" id="UP000295172"/>
    </source>
</evidence>
<sequence>MRRVNGEEWRLPEPDSEELRALVPGTVEQRIYGFLFRRRQHPPTMAEIEAFAASQAGRHATHVNRRVRVLRECGLDVPAIRDGKEFRYHLKGWRPGGPRHPGPRISDKLRAQILAPQRCAQCGRTPLDHGVVLVVDHKVPRDWGGGDEPENLQPLCEQCNGGKRSWYQSYSGHADEIRAAIGHEEVHRRIGELLKALQGQWVPTELIGIVASAAAYQEDYQKRTREFRTLDWEISVEKRYNEGARVRTYYKCTHWEPWPEGSISAEIRRRERANKAAKTDGTA</sequence>